<protein>
    <submittedName>
        <fullName evidence="1">Uncharacterized protein</fullName>
    </submittedName>
</protein>
<dbReference type="OrthoDB" id="10260794at2759"/>
<dbReference type="Proteomes" id="UP000886998">
    <property type="component" value="Unassembled WGS sequence"/>
</dbReference>
<proteinExistence type="predicted"/>
<dbReference type="EMBL" id="BMAV01013437">
    <property type="protein sequence ID" value="GFY61142.1"/>
    <property type="molecule type" value="Genomic_DNA"/>
</dbReference>
<sequence length="140" mass="16249">MRQTSRRKKAISAGLTEFIFGGLECCSRGDRYTTRVSAEDETYEGKEETPVDVIKDNAKDDLNPVILSKERVDLDDDEIEEEKLKLPKRKLKKLSRMTVAELQQKVNLINIIIIPQHWCFKRKSLQDRRGVEKPSPFKTQ</sequence>
<evidence type="ECO:0000313" key="1">
    <source>
        <dbReference type="EMBL" id="GFY61142.1"/>
    </source>
</evidence>
<reference evidence="1" key="1">
    <citation type="submission" date="2020-08" db="EMBL/GenBank/DDBJ databases">
        <title>Multicomponent nature underlies the extraordinary mechanical properties of spider dragline silk.</title>
        <authorList>
            <person name="Kono N."/>
            <person name="Nakamura H."/>
            <person name="Mori M."/>
            <person name="Yoshida Y."/>
            <person name="Ohtoshi R."/>
            <person name="Malay A.D."/>
            <person name="Moran D.A.P."/>
            <person name="Tomita M."/>
            <person name="Numata K."/>
            <person name="Arakawa K."/>
        </authorList>
    </citation>
    <scope>NUCLEOTIDE SEQUENCE</scope>
</reference>
<accession>A0A8X7CCC6</accession>
<comment type="caution">
    <text evidence="1">The sequence shown here is derived from an EMBL/GenBank/DDBJ whole genome shotgun (WGS) entry which is preliminary data.</text>
</comment>
<gene>
    <name evidence="1" type="ORF">TNIN_343501</name>
</gene>
<evidence type="ECO:0000313" key="2">
    <source>
        <dbReference type="Proteomes" id="UP000886998"/>
    </source>
</evidence>
<dbReference type="AlphaFoldDB" id="A0A8X7CCC6"/>
<name>A0A8X7CCC6_9ARAC</name>
<keyword evidence="2" id="KW-1185">Reference proteome</keyword>
<organism evidence="1 2">
    <name type="scientific">Trichonephila inaurata madagascariensis</name>
    <dbReference type="NCBI Taxonomy" id="2747483"/>
    <lineage>
        <taxon>Eukaryota</taxon>
        <taxon>Metazoa</taxon>
        <taxon>Ecdysozoa</taxon>
        <taxon>Arthropoda</taxon>
        <taxon>Chelicerata</taxon>
        <taxon>Arachnida</taxon>
        <taxon>Araneae</taxon>
        <taxon>Araneomorphae</taxon>
        <taxon>Entelegynae</taxon>
        <taxon>Araneoidea</taxon>
        <taxon>Nephilidae</taxon>
        <taxon>Trichonephila</taxon>
        <taxon>Trichonephila inaurata</taxon>
    </lineage>
</organism>